<keyword evidence="3" id="KW-1185">Reference proteome</keyword>
<dbReference type="SUPFAM" id="SSF49879">
    <property type="entry name" value="SMAD/FHA domain"/>
    <property type="match status" value="1"/>
</dbReference>
<evidence type="ECO:0000256" key="1">
    <source>
        <dbReference type="SAM" id="MobiDB-lite"/>
    </source>
</evidence>
<feature type="region of interest" description="Disordered" evidence="1">
    <location>
        <begin position="220"/>
        <end position="242"/>
    </location>
</feature>
<dbReference type="CDD" id="cd22671">
    <property type="entry name" value="FHA_APTX-like"/>
    <property type="match status" value="1"/>
</dbReference>
<proteinExistence type="predicted"/>
<dbReference type="Proteomes" id="UP000652761">
    <property type="component" value="Unassembled WGS sequence"/>
</dbReference>
<dbReference type="EMBL" id="NMUH01000496">
    <property type="protein sequence ID" value="MQL80231.1"/>
    <property type="molecule type" value="Genomic_DNA"/>
</dbReference>
<organism evidence="2 3">
    <name type="scientific">Colocasia esculenta</name>
    <name type="common">Wild taro</name>
    <name type="synonym">Arum esculentum</name>
    <dbReference type="NCBI Taxonomy" id="4460"/>
    <lineage>
        <taxon>Eukaryota</taxon>
        <taxon>Viridiplantae</taxon>
        <taxon>Streptophyta</taxon>
        <taxon>Embryophyta</taxon>
        <taxon>Tracheophyta</taxon>
        <taxon>Spermatophyta</taxon>
        <taxon>Magnoliopsida</taxon>
        <taxon>Liliopsida</taxon>
        <taxon>Araceae</taxon>
        <taxon>Aroideae</taxon>
        <taxon>Colocasieae</taxon>
        <taxon>Colocasia</taxon>
    </lineage>
</organism>
<comment type="caution">
    <text evidence="2">The sequence shown here is derived from an EMBL/GenBank/DDBJ whole genome shotgun (WGS) entry which is preliminary data.</text>
</comment>
<evidence type="ECO:0000313" key="2">
    <source>
        <dbReference type="EMBL" id="MQL80231.1"/>
    </source>
</evidence>
<dbReference type="Gene3D" id="2.60.200.20">
    <property type="match status" value="1"/>
</dbReference>
<dbReference type="AlphaFoldDB" id="A0A843U9T0"/>
<dbReference type="OrthoDB" id="688570at2759"/>
<evidence type="ECO:0008006" key="4">
    <source>
        <dbReference type="Google" id="ProtNLM"/>
    </source>
</evidence>
<dbReference type="InterPro" id="IPR008984">
    <property type="entry name" value="SMAD_FHA_dom_sf"/>
</dbReference>
<sequence length="323" mass="36316">MELEAEDGATRIPIFPGSQKTEVGRGTGLATSDSTISRRHVSFQLAAHPQVRLEGEPAQEADAARVSFEVIGRNPVLVITREGGKQIFRRSERGELGPGDRISLSLKTPCFLSVKSSAGGGVVDKGVLDAVRRREQRTLQRRKEREEAQGKESERADVSRVNVGEEGGGAGEESKLQMLDLSEIDPVKEFGFLVRGHEFDHYTRKIRDIKRWNWFLTEQGDSNDEDEHSDEGSGSGRCERLRMARSDGEQCALFDRERRKRATQVPRGRERRASAAGTVVNKSSRRALWVPRAGERAERGEQVARWRAARWGREGDRKRMRRA</sequence>
<accession>A0A843U9T0</accession>
<dbReference type="PANTHER" id="PTHR37733">
    <property type="entry name" value="SMAD/FHA DOMAIN-CONTAINING PROTEIN"/>
    <property type="match status" value="1"/>
</dbReference>
<feature type="region of interest" description="Disordered" evidence="1">
    <location>
        <begin position="1"/>
        <end position="33"/>
    </location>
</feature>
<gene>
    <name evidence="2" type="ORF">Taro_012683</name>
</gene>
<feature type="compositionally biased region" description="Basic and acidic residues" evidence="1">
    <location>
        <begin position="138"/>
        <end position="158"/>
    </location>
</feature>
<name>A0A843U9T0_COLES</name>
<feature type="region of interest" description="Disordered" evidence="1">
    <location>
        <begin position="138"/>
        <end position="174"/>
    </location>
</feature>
<reference evidence="2" key="1">
    <citation type="submission" date="2017-07" db="EMBL/GenBank/DDBJ databases">
        <title>Taro Niue Genome Assembly and Annotation.</title>
        <authorList>
            <person name="Atibalentja N."/>
            <person name="Keating K."/>
            <person name="Fields C.J."/>
        </authorList>
    </citation>
    <scope>NUCLEOTIDE SEQUENCE</scope>
    <source>
        <strain evidence="2">Niue_2</strain>
        <tissue evidence="2">Leaf</tissue>
    </source>
</reference>
<feature type="region of interest" description="Disordered" evidence="1">
    <location>
        <begin position="256"/>
        <end position="279"/>
    </location>
</feature>
<dbReference type="PANTHER" id="PTHR37733:SF1">
    <property type="entry name" value="SMAD_FHA DOMAIN-CONTAINING PROTEIN"/>
    <property type="match status" value="1"/>
</dbReference>
<protein>
    <recommendedName>
        <fullName evidence="4">FHA domain-containing protein</fullName>
    </recommendedName>
</protein>
<evidence type="ECO:0000313" key="3">
    <source>
        <dbReference type="Proteomes" id="UP000652761"/>
    </source>
</evidence>